<evidence type="ECO:0000313" key="9">
    <source>
        <dbReference type="EMBL" id="QEC68595.1"/>
    </source>
</evidence>
<keyword evidence="10" id="KW-1185">Reference proteome</keyword>
<proteinExistence type="inferred from homology"/>
<dbReference type="RefSeq" id="WP_147190776.1">
    <property type="nucleotide sequence ID" value="NZ_CP042435.1"/>
</dbReference>
<dbReference type="InterPro" id="IPR003362">
    <property type="entry name" value="Bact_transf"/>
</dbReference>
<keyword evidence="3 9" id="KW-0808">Transferase</keyword>
<dbReference type="EC" id="2.7.8.31" evidence="9"/>
<evidence type="ECO:0000256" key="5">
    <source>
        <dbReference type="ARBA" id="ARBA00022989"/>
    </source>
</evidence>
<keyword evidence="5 7" id="KW-1133">Transmembrane helix</keyword>
<keyword evidence="6 7" id="KW-0472">Membrane</keyword>
<sequence>MASLYSIYFRITCFFTDLIIINFSYLFSYYTVATFYHEDLKWNNRYLVGIAAFNIIWLCSSFVMRLYTQTTFSVIESFFRRTYRAAIMHFVLFMSFLFFTKSNILQSVFLSSFLLMSAFFVISRFVLVYASEFFQKRTKKGKKIAILGYNSTAERLAAYFQKRKGDYVFEGFFDDDFARSTSRNNANFIGNMQICFDYVEQNLVEEIYSTILPNQNMQVEQLMLAAEQKCVRVKFVPDFSRQLDERFYISFVEDFPIITLRKEPLDQINNRVKKRVFDVIFSSLVIVLILSWLTPILAILIKIESRGPVFYMQKRSGRDNTPFWCLKFRSMHVNNDEMRQATKGDPRITKIGAFMRRTSLDELPQFFNVFAGNMSVTGPRPHMLAHTRQYSTVIDKFMVRHLLKPGITGWAQVNGYRGETEVPEQMQKRVEHDLWYMENWSLMLDVKIIFLTIINMFKGEKNAY</sequence>
<dbReference type="EMBL" id="CP042435">
    <property type="protein sequence ID" value="QEC68595.1"/>
    <property type="molecule type" value="Genomic_DNA"/>
</dbReference>
<feature type="transmembrane region" description="Helical" evidence="7">
    <location>
        <begin position="85"/>
        <end position="102"/>
    </location>
</feature>
<dbReference type="PANTHER" id="PTHR30576:SF0">
    <property type="entry name" value="UNDECAPRENYL-PHOSPHATE N-ACETYLGALACTOSAMINYL 1-PHOSPHATE TRANSFERASE-RELATED"/>
    <property type="match status" value="1"/>
</dbReference>
<dbReference type="GO" id="GO:0016020">
    <property type="term" value="C:membrane"/>
    <property type="evidence" value="ECO:0007669"/>
    <property type="project" value="UniProtKB-SubCell"/>
</dbReference>
<feature type="transmembrane region" description="Helical" evidence="7">
    <location>
        <begin position="7"/>
        <end position="26"/>
    </location>
</feature>
<feature type="transmembrane region" description="Helical" evidence="7">
    <location>
        <begin position="46"/>
        <end position="64"/>
    </location>
</feature>
<accession>A0A5B8VC43</accession>
<evidence type="ECO:0000256" key="1">
    <source>
        <dbReference type="ARBA" id="ARBA00004141"/>
    </source>
</evidence>
<dbReference type="Proteomes" id="UP000321533">
    <property type="component" value="Chromosome"/>
</dbReference>
<dbReference type="NCBIfam" id="TIGR03023">
    <property type="entry name" value="WcaJ_sugtrans"/>
    <property type="match status" value="1"/>
</dbReference>
<feature type="transmembrane region" description="Helical" evidence="7">
    <location>
        <begin position="108"/>
        <end position="130"/>
    </location>
</feature>
<evidence type="ECO:0000256" key="3">
    <source>
        <dbReference type="ARBA" id="ARBA00022679"/>
    </source>
</evidence>
<dbReference type="NCBIfam" id="TIGR03025">
    <property type="entry name" value="EPS_sugtrans"/>
    <property type="match status" value="1"/>
</dbReference>
<comment type="similarity">
    <text evidence="2">Belongs to the bacterial sugar transferase family.</text>
</comment>
<name>A0A5B8VC43_9BACT</name>
<dbReference type="Pfam" id="PF13727">
    <property type="entry name" value="CoA_binding_3"/>
    <property type="match status" value="1"/>
</dbReference>
<dbReference type="GO" id="GO:0089702">
    <property type="term" value="F:undecaprenyl-phosphate glucose phosphotransferase activity"/>
    <property type="evidence" value="ECO:0007669"/>
    <property type="project" value="UniProtKB-EC"/>
</dbReference>
<keyword evidence="4 7" id="KW-0812">Transmembrane</keyword>
<dbReference type="PANTHER" id="PTHR30576">
    <property type="entry name" value="COLANIC BIOSYNTHESIS UDP-GLUCOSE LIPID CARRIER TRANSFERASE"/>
    <property type="match status" value="1"/>
</dbReference>
<evidence type="ECO:0000256" key="7">
    <source>
        <dbReference type="SAM" id="Phobius"/>
    </source>
</evidence>
<feature type="transmembrane region" description="Helical" evidence="7">
    <location>
        <begin position="279"/>
        <end position="301"/>
    </location>
</feature>
<protein>
    <submittedName>
        <fullName evidence="9">Undecaprenyl-phosphate glucose phosphotransferase</fullName>
        <ecNumber evidence="9">2.7.8.31</ecNumber>
    </submittedName>
</protein>
<dbReference type="InterPro" id="IPR017475">
    <property type="entry name" value="EPS_sugar_tfrase"/>
</dbReference>
<reference evidence="9 10" key="1">
    <citation type="journal article" date="2016" name="Int. J. Syst. Evol. Microbiol.">
        <title>Panacibacter ginsenosidivorans gen. nov., sp. nov., with ginsenoside converting activity isolated from soil of a ginseng field.</title>
        <authorList>
            <person name="Siddiqi M.Z."/>
            <person name="Muhammad Shafi S."/>
            <person name="Choi K.D."/>
            <person name="Im W.T."/>
        </authorList>
    </citation>
    <scope>NUCLEOTIDE SEQUENCE [LARGE SCALE GENOMIC DNA]</scope>
    <source>
        <strain evidence="9 10">Gsoil1550</strain>
    </source>
</reference>
<dbReference type="Gene3D" id="3.40.50.720">
    <property type="entry name" value="NAD(P)-binding Rossmann-like Domain"/>
    <property type="match status" value="1"/>
</dbReference>
<feature type="domain" description="Bacterial sugar transferase" evidence="8">
    <location>
        <begin position="274"/>
        <end position="458"/>
    </location>
</feature>
<dbReference type="KEGG" id="pgin:FRZ67_15235"/>
<evidence type="ECO:0000256" key="2">
    <source>
        <dbReference type="ARBA" id="ARBA00006464"/>
    </source>
</evidence>
<gene>
    <name evidence="9" type="ORF">FRZ67_15235</name>
</gene>
<dbReference type="AlphaFoldDB" id="A0A5B8VC43"/>
<dbReference type="InterPro" id="IPR017473">
    <property type="entry name" value="Undecaprenyl-P_gluc_Ptfrase"/>
</dbReference>
<evidence type="ECO:0000313" key="10">
    <source>
        <dbReference type="Proteomes" id="UP000321533"/>
    </source>
</evidence>
<dbReference type="Pfam" id="PF02397">
    <property type="entry name" value="Bac_transf"/>
    <property type="match status" value="1"/>
</dbReference>
<evidence type="ECO:0000256" key="4">
    <source>
        <dbReference type="ARBA" id="ARBA00022692"/>
    </source>
</evidence>
<comment type="subcellular location">
    <subcellularLocation>
        <location evidence="1">Membrane</location>
        <topology evidence="1">Multi-pass membrane protein</topology>
    </subcellularLocation>
</comment>
<dbReference type="OrthoDB" id="9808602at2"/>
<organism evidence="9 10">
    <name type="scientific">Panacibacter ginsenosidivorans</name>
    <dbReference type="NCBI Taxonomy" id="1813871"/>
    <lineage>
        <taxon>Bacteria</taxon>
        <taxon>Pseudomonadati</taxon>
        <taxon>Bacteroidota</taxon>
        <taxon>Chitinophagia</taxon>
        <taxon>Chitinophagales</taxon>
        <taxon>Chitinophagaceae</taxon>
        <taxon>Panacibacter</taxon>
    </lineage>
</organism>
<evidence type="ECO:0000259" key="8">
    <source>
        <dbReference type="Pfam" id="PF02397"/>
    </source>
</evidence>
<evidence type="ECO:0000256" key="6">
    <source>
        <dbReference type="ARBA" id="ARBA00023136"/>
    </source>
</evidence>